<dbReference type="eggNOG" id="COG3706">
    <property type="taxonomic scope" value="Bacteria"/>
</dbReference>
<dbReference type="AlphaFoldDB" id="A0A0A0M757"/>
<dbReference type="GO" id="GO:0052621">
    <property type="term" value="F:diguanylate cyclase activity"/>
    <property type="evidence" value="ECO:0007669"/>
    <property type="project" value="UniProtKB-EC"/>
</dbReference>
<feature type="transmembrane region" description="Helical" evidence="5">
    <location>
        <begin position="115"/>
        <end position="133"/>
    </location>
</feature>
<dbReference type="InterPro" id="IPR000160">
    <property type="entry name" value="GGDEF_dom"/>
</dbReference>
<evidence type="ECO:0000256" key="3">
    <source>
        <dbReference type="ARBA" id="ARBA00034247"/>
    </source>
</evidence>
<feature type="domain" description="GGDEF" evidence="6">
    <location>
        <begin position="251"/>
        <end position="380"/>
    </location>
</feature>
<dbReference type="GO" id="GO:0005886">
    <property type="term" value="C:plasma membrane"/>
    <property type="evidence" value="ECO:0007669"/>
    <property type="project" value="TreeGrafter"/>
</dbReference>
<name>A0A0A0M757_9GAMM</name>
<evidence type="ECO:0000259" key="6">
    <source>
        <dbReference type="PROSITE" id="PS50887"/>
    </source>
</evidence>
<dbReference type="Proteomes" id="UP000030003">
    <property type="component" value="Unassembled WGS sequence"/>
</dbReference>
<dbReference type="InterPro" id="IPR029787">
    <property type="entry name" value="Nucleotide_cyclase"/>
</dbReference>
<dbReference type="EC" id="2.7.7.65" evidence="2"/>
<evidence type="ECO:0000256" key="5">
    <source>
        <dbReference type="SAM" id="Phobius"/>
    </source>
</evidence>
<keyword evidence="4" id="KW-0175">Coiled coil</keyword>
<evidence type="ECO:0000256" key="2">
    <source>
        <dbReference type="ARBA" id="ARBA00012528"/>
    </source>
</evidence>
<dbReference type="InterPro" id="IPR043128">
    <property type="entry name" value="Rev_trsase/Diguanyl_cyclase"/>
</dbReference>
<evidence type="ECO:0000313" key="7">
    <source>
        <dbReference type="EMBL" id="KGO98034.1"/>
    </source>
</evidence>
<comment type="cofactor">
    <cofactor evidence="1">
        <name>Mg(2+)</name>
        <dbReference type="ChEBI" id="CHEBI:18420"/>
    </cofactor>
</comment>
<dbReference type="SMART" id="SM00267">
    <property type="entry name" value="GGDEF"/>
    <property type="match status" value="1"/>
</dbReference>
<dbReference type="SUPFAM" id="SSF55073">
    <property type="entry name" value="Nucleotide cyclase"/>
    <property type="match status" value="1"/>
</dbReference>
<keyword evidence="8" id="KW-1185">Reference proteome</keyword>
<dbReference type="EMBL" id="AVBH01000144">
    <property type="protein sequence ID" value="KGO98034.1"/>
    <property type="molecule type" value="Genomic_DNA"/>
</dbReference>
<comment type="caution">
    <text evidence="7">The sequence shown here is derived from an EMBL/GenBank/DDBJ whole genome shotgun (WGS) entry which is preliminary data.</text>
</comment>
<dbReference type="GO" id="GO:1902201">
    <property type="term" value="P:negative regulation of bacterial-type flagellum-dependent cell motility"/>
    <property type="evidence" value="ECO:0007669"/>
    <property type="project" value="TreeGrafter"/>
</dbReference>
<dbReference type="NCBIfam" id="TIGR00254">
    <property type="entry name" value="GGDEF"/>
    <property type="match status" value="1"/>
</dbReference>
<keyword evidence="5" id="KW-0472">Membrane</keyword>
<sequence>MKPPRIERANTGAGLDEAIRAHQALRLRRMRMGLVSHAVVWLLLVLCSALGMLPWWVTGCYVGATALTQAVFHRIFRLHLNLGFRDPSMTFWQVFAPIPMGLWAAYFVTEPALRPVIPMLVAIPAIYAILALGTRQLLRLAGAFLVGYLLLQLAIWQREPGGFDLAHELIVLLAFIVLMVQLAVVGGFISQLRHQLHERNVDLRRTMARLNEANAELEVLAERDPLTGIYNRRRVLERLEEELERSRRGKLALSVCMLDVDHFKKVNDRHGHQAGDVVLREVATTLAATLRCTDSLGRYGGEEFLLVLPHAPLEGAREKAERVRRAVRSRRGGEDTAVTVSIGVATLRPDDTLDTLVARADAALYEAKTGGRDRVMLEPEAASAG</sequence>
<evidence type="ECO:0000256" key="4">
    <source>
        <dbReference type="SAM" id="Coils"/>
    </source>
</evidence>
<feature type="transmembrane region" description="Helical" evidence="5">
    <location>
        <begin position="140"/>
        <end position="157"/>
    </location>
</feature>
<dbReference type="PANTHER" id="PTHR45138:SF9">
    <property type="entry name" value="DIGUANYLATE CYCLASE DGCM-RELATED"/>
    <property type="match status" value="1"/>
</dbReference>
<evidence type="ECO:0000313" key="8">
    <source>
        <dbReference type="Proteomes" id="UP000030003"/>
    </source>
</evidence>
<gene>
    <name evidence="7" type="ORF">N791_05615</name>
</gene>
<dbReference type="GO" id="GO:0043709">
    <property type="term" value="P:cell adhesion involved in single-species biofilm formation"/>
    <property type="evidence" value="ECO:0007669"/>
    <property type="project" value="TreeGrafter"/>
</dbReference>
<dbReference type="RefSeq" id="WP_052106858.1">
    <property type="nucleotide sequence ID" value="NZ_AUHT01000006.1"/>
</dbReference>
<dbReference type="PROSITE" id="PS50887">
    <property type="entry name" value="GGDEF"/>
    <property type="match status" value="1"/>
</dbReference>
<feature type="transmembrane region" description="Helical" evidence="5">
    <location>
        <begin position="169"/>
        <end position="189"/>
    </location>
</feature>
<keyword evidence="5" id="KW-0812">Transmembrane</keyword>
<dbReference type="PANTHER" id="PTHR45138">
    <property type="entry name" value="REGULATORY COMPONENTS OF SENSORY TRANSDUCTION SYSTEM"/>
    <property type="match status" value="1"/>
</dbReference>
<feature type="transmembrane region" description="Helical" evidence="5">
    <location>
        <begin position="90"/>
        <end position="109"/>
    </location>
</feature>
<dbReference type="Pfam" id="PF00990">
    <property type="entry name" value="GGDEF"/>
    <property type="match status" value="1"/>
</dbReference>
<feature type="coiled-coil region" evidence="4">
    <location>
        <begin position="193"/>
        <end position="223"/>
    </location>
</feature>
<dbReference type="CDD" id="cd01949">
    <property type="entry name" value="GGDEF"/>
    <property type="match status" value="1"/>
</dbReference>
<dbReference type="OrthoDB" id="9803824at2"/>
<organism evidence="7 8">
    <name type="scientific">Lysobacter defluvii IMMIB APB-9 = DSM 18482</name>
    <dbReference type="NCBI Taxonomy" id="1385515"/>
    <lineage>
        <taxon>Bacteria</taxon>
        <taxon>Pseudomonadati</taxon>
        <taxon>Pseudomonadota</taxon>
        <taxon>Gammaproteobacteria</taxon>
        <taxon>Lysobacterales</taxon>
        <taxon>Lysobacteraceae</taxon>
        <taxon>Novilysobacter</taxon>
    </lineage>
</organism>
<reference evidence="7 8" key="1">
    <citation type="submission" date="2013-08" db="EMBL/GenBank/DDBJ databases">
        <title>Genomic analysis of Lysobacter defluvii.</title>
        <authorList>
            <person name="Wang Q."/>
            <person name="Wang G."/>
        </authorList>
    </citation>
    <scope>NUCLEOTIDE SEQUENCE [LARGE SCALE GENOMIC DNA]</scope>
    <source>
        <strain evidence="7 8">IMMIB APB-9</strain>
    </source>
</reference>
<evidence type="ECO:0000256" key="1">
    <source>
        <dbReference type="ARBA" id="ARBA00001946"/>
    </source>
</evidence>
<accession>A0A0A0M757</accession>
<dbReference type="FunFam" id="3.30.70.270:FF:000001">
    <property type="entry name" value="Diguanylate cyclase domain protein"/>
    <property type="match status" value="1"/>
</dbReference>
<proteinExistence type="predicted"/>
<feature type="transmembrane region" description="Helical" evidence="5">
    <location>
        <begin position="34"/>
        <end position="55"/>
    </location>
</feature>
<dbReference type="STRING" id="1385515.GCA_000423325_01078"/>
<protein>
    <recommendedName>
        <fullName evidence="2">diguanylate cyclase</fullName>
        <ecNumber evidence="2">2.7.7.65</ecNumber>
    </recommendedName>
</protein>
<dbReference type="Gene3D" id="3.30.70.270">
    <property type="match status" value="1"/>
</dbReference>
<comment type="catalytic activity">
    <reaction evidence="3">
        <text>2 GTP = 3',3'-c-di-GMP + 2 diphosphate</text>
        <dbReference type="Rhea" id="RHEA:24898"/>
        <dbReference type="ChEBI" id="CHEBI:33019"/>
        <dbReference type="ChEBI" id="CHEBI:37565"/>
        <dbReference type="ChEBI" id="CHEBI:58805"/>
        <dbReference type="EC" id="2.7.7.65"/>
    </reaction>
</comment>
<dbReference type="InterPro" id="IPR050469">
    <property type="entry name" value="Diguanylate_Cyclase"/>
</dbReference>
<keyword evidence="5" id="KW-1133">Transmembrane helix</keyword>